<feature type="domain" description="ABC transporter" evidence="8">
    <location>
        <begin position="5"/>
        <end position="228"/>
    </location>
</feature>
<keyword evidence="6" id="KW-0046">Antibiotic resistance</keyword>
<protein>
    <submittedName>
        <fullName evidence="9">ABC transporter ATP-binding protein</fullName>
    </submittedName>
</protein>
<evidence type="ECO:0000313" key="10">
    <source>
        <dbReference type="EMBL" id="QRV44509.1"/>
    </source>
</evidence>
<evidence type="ECO:0000259" key="8">
    <source>
        <dbReference type="PROSITE" id="PS50893"/>
    </source>
</evidence>
<proteinExistence type="inferred from homology"/>
<accession>A0ABD7CSL1</accession>
<dbReference type="EMBL" id="CP070245">
    <property type="protein sequence ID" value="QRV33298.1"/>
    <property type="molecule type" value="Genomic_DNA"/>
</dbReference>
<dbReference type="GeneID" id="63983840"/>
<evidence type="ECO:0000256" key="6">
    <source>
        <dbReference type="ARBA" id="ARBA00023251"/>
    </source>
</evidence>
<dbReference type="PANTHER" id="PTHR42711">
    <property type="entry name" value="ABC TRANSPORTER ATP-BINDING PROTEIN"/>
    <property type="match status" value="1"/>
</dbReference>
<evidence type="ECO:0000256" key="2">
    <source>
        <dbReference type="ARBA" id="ARBA00005417"/>
    </source>
</evidence>
<dbReference type="SUPFAM" id="SSF52540">
    <property type="entry name" value="P-loop containing nucleoside triphosphate hydrolases"/>
    <property type="match status" value="1"/>
</dbReference>
<dbReference type="Proteomes" id="UP000598054">
    <property type="component" value="Chromosome"/>
</dbReference>
<dbReference type="EMBL" id="CP070249">
    <property type="protein sequence ID" value="QRV44509.1"/>
    <property type="molecule type" value="Genomic_DNA"/>
</dbReference>
<gene>
    <name evidence="10" type="ORF">I6J41_30000</name>
    <name evidence="9" type="ORF">I6J42_04015</name>
</gene>
<sequence>MTPLIECTDVTKKFGDFTALSRLNLTVPQGVVYGYLGPNGAGKSTTIRMLMGLSRPTSGRVRVLGQDPTDPGVRGRIGYLPGELRLDDRLTIGQTLASWGRLRGLTDTAHRDDLVQRFGVDPSRKVRGLSTGNRRKVGLVGAFMARPELLILDEPTNGLDPLMQQVFLTAVEEARDNGQSVLLSSHILSEVERVADQVAVLQGGRLAASGPTKELRRRAAQRFHIAFAEGEEVPLTGLAALDGASAVERRSPDGQEVSLAWAGSPDALLAFLAGRRITTLTAPEPDLEEAFLEYYQNDAPAGRGAAAEEPAGPVRQGVSGGS</sequence>
<organism evidence="9 12">
    <name type="scientific">Streptomyces californicus</name>
    <dbReference type="NCBI Taxonomy" id="67351"/>
    <lineage>
        <taxon>Bacteria</taxon>
        <taxon>Bacillati</taxon>
        <taxon>Actinomycetota</taxon>
        <taxon>Actinomycetes</taxon>
        <taxon>Kitasatosporales</taxon>
        <taxon>Streptomycetaceae</taxon>
        <taxon>Streptomyces</taxon>
    </lineage>
</organism>
<dbReference type="Pfam" id="PF00005">
    <property type="entry name" value="ABC_tran"/>
    <property type="match status" value="1"/>
</dbReference>
<keyword evidence="11" id="KW-1185">Reference proteome</keyword>
<dbReference type="SMART" id="SM00382">
    <property type="entry name" value="AAA"/>
    <property type="match status" value="1"/>
</dbReference>
<dbReference type="Gene3D" id="3.40.50.300">
    <property type="entry name" value="P-loop containing nucleotide triphosphate hydrolases"/>
    <property type="match status" value="1"/>
</dbReference>
<keyword evidence="4" id="KW-0547">Nucleotide-binding</keyword>
<dbReference type="RefSeq" id="WP_030113700.1">
    <property type="nucleotide sequence ID" value="NZ_CP070242.1"/>
</dbReference>
<dbReference type="GO" id="GO:0046677">
    <property type="term" value="P:response to antibiotic"/>
    <property type="evidence" value="ECO:0007669"/>
    <property type="project" value="UniProtKB-KW"/>
</dbReference>
<evidence type="ECO:0000256" key="4">
    <source>
        <dbReference type="ARBA" id="ARBA00022741"/>
    </source>
</evidence>
<evidence type="ECO:0000313" key="12">
    <source>
        <dbReference type="Proteomes" id="UP000623926"/>
    </source>
</evidence>
<dbReference type="InterPro" id="IPR003593">
    <property type="entry name" value="AAA+_ATPase"/>
</dbReference>
<dbReference type="GO" id="GO:0005886">
    <property type="term" value="C:plasma membrane"/>
    <property type="evidence" value="ECO:0007669"/>
    <property type="project" value="UniProtKB-SubCell"/>
</dbReference>
<dbReference type="InterPro" id="IPR050763">
    <property type="entry name" value="ABC_transporter_ATP-binding"/>
</dbReference>
<evidence type="ECO:0000256" key="7">
    <source>
        <dbReference type="SAM" id="MobiDB-lite"/>
    </source>
</evidence>
<evidence type="ECO:0000256" key="3">
    <source>
        <dbReference type="ARBA" id="ARBA00022448"/>
    </source>
</evidence>
<dbReference type="Proteomes" id="UP000623926">
    <property type="component" value="Chromosome"/>
</dbReference>
<dbReference type="InterPro" id="IPR003439">
    <property type="entry name" value="ABC_transporter-like_ATP-bd"/>
</dbReference>
<dbReference type="PROSITE" id="PS50893">
    <property type="entry name" value="ABC_TRANSPORTER_2"/>
    <property type="match status" value="1"/>
</dbReference>
<keyword evidence="5 9" id="KW-0067">ATP-binding</keyword>
<feature type="compositionally biased region" description="Low complexity" evidence="7">
    <location>
        <begin position="301"/>
        <end position="313"/>
    </location>
</feature>
<evidence type="ECO:0000313" key="9">
    <source>
        <dbReference type="EMBL" id="QRV33298.1"/>
    </source>
</evidence>
<dbReference type="CDD" id="cd03230">
    <property type="entry name" value="ABC_DR_subfamily_A"/>
    <property type="match status" value="1"/>
</dbReference>
<keyword evidence="3" id="KW-0813">Transport</keyword>
<comment type="similarity">
    <text evidence="2">Belongs to the ABC transporter superfamily.</text>
</comment>
<dbReference type="AlphaFoldDB" id="A0ABD7CSL1"/>
<reference evidence="11 12" key="1">
    <citation type="submission" date="2021-02" db="EMBL/GenBank/DDBJ databases">
        <title>FDA dAtabase for Regulatory Grade micrObial Sequences (FDA-ARGOS): Supporting development and validation of Infectious Disease Dx tests.</title>
        <authorList>
            <person name="Sproer C."/>
            <person name="Gronow S."/>
            <person name="Severitt S."/>
            <person name="Schroder I."/>
            <person name="Tallon L."/>
            <person name="Sadzewicz L."/>
            <person name="Zhao X."/>
            <person name="Boylan J."/>
            <person name="Ott S."/>
            <person name="Bowen H."/>
            <person name="Vavikolanu K."/>
            <person name="Mehta A."/>
            <person name="Aluvathingal J."/>
            <person name="Nadendla S."/>
            <person name="Lowell S."/>
            <person name="Myers T."/>
            <person name="Yan Y."/>
            <person name="Sichtig H."/>
        </authorList>
    </citation>
    <scope>NUCLEOTIDE SEQUENCE [LARGE SCALE GENOMIC DNA]</scope>
    <source>
        <strain evidence="10 11">FDAARGOS_1211</strain>
        <strain evidence="9 12">FDAARGOS_1212</strain>
    </source>
</reference>
<dbReference type="InterPro" id="IPR027417">
    <property type="entry name" value="P-loop_NTPase"/>
</dbReference>
<evidence type="ECO:0000256" key="5">
    <source>
        <dbReference type="ARBA" id="ARBA00022840"/>
    </source>
</evidence>
<dbReference type="PANTHER" id="PTHR42711:SF5">
    <property type="entry name" value="ABC TRANSPORTER ATP-BINDING PROTEIN NATA"/>
    <property type="match status" value="1"/>
</dbReference>
<comment type="subcellular location">
    <subcellularLocation>
        <location evidence="1">Cell membrane</location>
        <topology evidence="1">Peripheral membrane protein</topology>
    </subcellularLocation>
</comment>
<evidence type="ECO:0000256" key="1">
    <source>
        <dbReference type="ARBA" id="ARBA00004202"/>
    </source>
</evidence>
<name>A0ABD7CSL1_9ACTN</name>
<feature type="region of interest" description="Disordered" evidence="7">
    <location>
        <begin position="301"/>
        <end position="322"/>
    </location>
</feature>
<dbReference type="GO" id="GO:0005524">
    <property type="term" value="F:ATP binding"/>
    <property type="evidence" value="ECO:0007669"/>
    <property type="project" value="UniProtKB-KW"/>
</dbReference>
<evidence type="ECO:0000313" key="11">
    <source>
        <dbReference type="Proteomes" id="UP000598054"/>
    </source>
</evidence>